<keyword evidence="2" id="KW-0560">Oxidoreductase</keyword>
<dbReference type="PANTHER" id="PTHR30543">
    <property type="entry name" value="CHROMATE REDUCTASE"/>
    <property type="match status" value="1"/>
</dbReference>
<dbReference type="SUPFAM" id="SSF52218">
    <property type="entry name" value="Flavoproteins"/>
    <property type="match status" value="1"/>
</dbReference>
<dbReference type="InterPro" id="IPR050712">
    <property type="entry name" value="NAD(P)H-dep_reductase"/>
</dbReference>
<dbReference type="Pfam" id="PF03358">
    <property type="entry name" value="FMN_red"/>
    <property type="match status" value="1"/>
</dbReference>
<dbReference type="Gene3D" id="3.40.50.360">
    <property type="match status" value="1"/>
</dbReference>
<evidence type="ECO:0000313" key="3">
    <source>
        <dbReference type="Proteomes" id="UP001599756"/>
    </source>
</evidence>
<reference evidence="2 3" key="1">
    <citation type="submission" date="2024-09" db="EMBL/GenBank/DDBJ databases">
        <title>The Natural Products Discovery Center: Release of the First 8490 Sequenced Strains for Exploring Actinobacteria Biosynthetic Diversity.</title>
        <authorList>
            <person name="Kalkreuter E."/>
            <person name="Kautsar S.A."/>
            <person name="Yang D."/>
            <person name="Bader C.D."/>
            <person name="Teijaro C.N."/>
            <person name="Fluegel L."/>
            <person name="Davis C.M."/>
            <person name="Simpson J.R."/>
            <person name="Lauterbach L."/>
            <person name="Steele A.D."/>
            <person name="Gui C."/>
            <person name="Meng S."/>
            <person name="Li G."/>
            <person name="Viehrig K."/>
            <person name="Ye F."/>
            <person name="Su P."/>
            <person name="Kiefer A.F."/>
            <person name="Nichols A."/>
            <person name="Cepeda A.J."/>
            <person name="Yan W."/>
            <person name="Fan B."/>
            <person name="Jiang Y."/>
            <person name="Adhikari A."/>
            <person name="Zheng C.-J."/>
            <person name="Schuster L."/>
            <person name="Cowan T.M."/>
            <person name="Smanski M.J."/>
            <person name="Chevrette M.G."/>
            <person name="De Carvalho L.P.S."/>
            <person name="Shen B."/>
        </authorList>
    </citation>
    <scope>NUCLEOTIDE SEQUENCE [LARGE SCALE GENOMIC DNA]</scope>
    <source>
        <strain evidence="2 3">NPDC059500</strain>
    </source>
</reference>
<proteinExistence type="predicted"/>
<dbReference type="RefSeq" id="WP_381803700.1">
    <property type="nucleotide sequence ID" value="NZ_JBHYTS010000001.1"/>
</dbReference>
<dbReference type="EC" id="1.-.-.-" evidence="2"/>
<dbReference type="GO" id="GO:0016491">
    <property type="term" value="F:oxidoreductase activity"/>
    <property type="evidence" value="ECO:0007669"/>
    <property type="project" value="UniProtKB-KW"/>
</dbReference>
<dbReference type="PANTHER" id="PTHR30543:SF21">
    <property type="entry name" value="NAD(P)H-DEPENDENT FMN REDUCTASE LOT6"/>
    <property type="match status" value="1"/>
</dbReference>
<protein>
    <submittedName>
        <fullName evidence="2">NADPH-dependent FMN reductase</fullName>
        <ecNumber evidence="2">1.-.-.-</ecNumber>
    </submittedName>
</protein>
<accession>A0ABW6GX40</accession>
<feature type="domain" description="NADPH-dependent FMN reductase-like" evidence="1">
    <location>
        <begin position="1"/>
        <end position="147"/>
    </location>
</feature>
<name>A0ABW6GX40_9ACTN</name>
<evidence type="ECO:0000313" key="2">
    <source>
        <dbReference type="EMBL" id="MFE1748944.1"/>
    </source>
</evidence>
<keyword evidence="3" id="KW-1185">Reference proteome</keyword>
<organism evidence="2 3">
    <name type="scientific">Streptomyces anandii</name>
    <dbReference type="NCBI Taxonomy" id="285454"/>
    <lineage>
        <taxon>Bacteria</taxon>
        <taxon>Bacillati</taxon>
        <taxon>Actinomycetota</taxon>
        <taxon>Actinomycetes</taxon>
        <taxon>Kitasatosporales</taxon>
        <taxon>Streptomycetaceae</taxon>
        <taxon>Streptomyces</taxon>
    </lineage>
</organism>
<dbReference type="InterPro" id="IPR029039">
    <property type="entry name" value="Flavoprotein-like_sf"/>
</dbReference>
<evidence type="ECO:0000259" key="1">
    <source>
        <dbReference type="Pfam" id="PF03358"/>
    </source>
</evidence>
<dbReference type="EMBL" id="JBHYTS010000001">
    <property type="protein sequence ID" value="MFE1748944.1"/>
    <property type="molecule type" value="Genomic_DNA"/>
</dbReference>
<sequence length="193" mass="19866">MRIVGIGGSLRPGSSAEQALGVVLAEAQRLGAEVTLLGGPDLGLPLYDPGQRTRCAGADRLIEQVRCADGVVLASPAYHGSVSGLVKNALDHLEELSDADRPYLSGRAIGCVAVGHGWQGAQSTLAALRDITHALRGWPTPLGVAVNGAAVRFQAGVCSDPRIEGQLRTMAGQVVEFAARTALSGSHGAVTLR</sequence>
<comment type="caution">
    <text evidence="2">The sequence shown here is derived from an EMBL/GenBank/DDBJ whole genome shotgun (WGS) entry which is preliminary data.</text>
</comment>
<dbReference type="InterPro" id="IPR005025">
    <property type="entry name" value="FMN_Rdtase-like_dom"/>
</dbReference>
<dbReference type="Proteomes" id="UP001599756">
    <property type="component" value="Unassembled WGS sequence"/>
</dbReference>
<gene>
    <name evidence="2" type="ORF">ACFW88_00050</name>
</gene>